<keyword evidence="6" id="KW-0223">Dioxygenase</keyword>
<evidence type="ECO:0000259" key="13">
    <source>
        <dbReference type="Pfam" id="PF20510"/>
    </source>
</evidence>
<keyword evidence="7" id="KW-0560">Oxidoreductase</keyword>
<dbReference type="PANTHER" id="PTHR11056">
    <property type="entry name" value="HOMOGENTISATE 1,2-DIOXYGENASE"/>
    <property type="match status" value="1"/>
</dbReference>
<dbReference type="GO" id="GO:0006570">
    <property type="term" value="P:tyrosine metabolic process"/>
    <property type="evidence" value="ECO:0007669"/>
    <property type="project" value="InterPro"/>
</dbReference>
<dbReference type="InterPro" id="IPR011051">
    <property type="entry name" value="RmlC_Cupin_sf"/>
</dbReference>
<dbReference type="GO" id="GO:0006559">
    <property type="term" value="P:L-phenylalanine catabolic process"/>
    <property type="evidence" value="ECO:0007669"/>
    <property type="project" value="UniProtKB-UniPathway"/>
</dbReference>
<evidence type="ECO:0000256" key="10">
    <source>
        <dbReference type="PIRSR" id="PIRSR605708-2"/>
    </source>
</evidence>
<evidence type="ECO:0000256" key="1">
    <source>
        <dbReference type="ARBA" id="ARBA00001962"/>
    </source>
</evidence>
<dbReference type="OrthoDB" id="1689029at2759"/>
<keyword evidence="5 10" id="KW-0479">Metal-binding</keyword>
<dbReference type="SUPFAM" id="SSF51182">
    <property type="entry name" value="RmlC-like cupins"/>
    <property type="match status" value="1"/>
</dbReference>
<feature type="binding site" evidence="10">
    <location>
        <position position="82"/>
    </location>
    <ligand>
        <name>Fe cation</name>
        <dbReference type="ChEBI" id="CHEBI:24875"/>
    </ligand>
</feature>
<dbReference type="UniPathway" id="UPA00139">
    <property type="reaction ID" value="UER00339"/>
</dbReference>
<dbReference type="InterPro" id="IPR046452">
    <property type="entry name" value="HgmA_N"/>
</dbReference>
<evidence type="ECO:0000256" key="8">
    <source>
        <dbReference type="ARBA" id="ARBA00023004"/>
    </source>
</evidence>
<evidence type="ECO:0000256" key="9">
    <source>
        <dbReference type="PIRSR" id="PIRSR605708-1"/>
    </source>
</evidence>
<proteinExistence type="inferred from homology"/>
<dbReference type="Gene3D" id="2.60.120.10">
    <property type="entry name" value="Jelly Rolls"/>
    <property type="match status" value="1"/>
</dbReference>
<feature type="binding site" evidence="10">
    <location>
        <position position="135"/>
    </location>
    <ligand>
        <name>homogentisate</name>
        <dbReference type="ChEBI" id="CHEBI:16169"/>
    </ligand>
</feature>
<evidence type="ECO:0000256" key="6">
    <source>
        <dbReference type="ARBA" id="ARBA00022964"/>
    </source>
</evidence>
<feature type="region of interest" description="Disordered" evidence="11">
    <location>
        <begin position="121"/>
        <end position="141"/>
    </location>
</feature>
<accession>A0A1X6PGH7</accession>
<evidence type="ECO:0000256" key="3">
    <source>
        <dbReference type="ARBA" id="ARBA00007757"/>
    </source>
</evidence>
<evidence type="ECO:0000256" key="7">
    <source>
        <dbReference type="ARBA" id="ARBA00023002"/>
    </source>
</evidence>
<dbReference type="EC" id="1.13.11.5" evidence="4"/>
<feature type="binding site" evidence="10">
    <location>
        <position position="97"/>
    </location>
    <ligand>
        <name>homogentisate</name>
        <dbReference type="ChEBI" id="CHEBI:16169"/>
    </ligand>
</feature>
<evidence type="ECO:0000256" key="11">
    <source>
        <dbReference type="SAM" id="MobiDB-lite"/>
    </source>
</evidence>
<dbReference type="Pfam" id="PF04209">
    <property type="entry name" value="HgmA_C"/>
    <property type="match status" value="2"/>
</dbReference>
<dbReference type="Pfam" id="PF20510">
    <property type="entry name" value="HgmA_N"/>
    <property type="match status" value="1"/>
</dbReference>
<dbReference type="InterPro" id="IPR005708">
    <property type="entry name" value="Homogentis_dOase"/>
</dbReference>
<evidence type="ECO:0000313" key="15">
    <source>
        <dbReference type="Proteomes" id="UP000218209"/>
    </source>
</evidence>
<comment type="cofactor">
    <cofactor evidence="1 10">
        <name>Fe cation</name>
        <dbReference type="ChEBI" id="CHEBI:24875"/>
    </cofactor>
</comment>
<evidence type="ECO:0000256" key="5">
    <source>
        <dbReference type="ARBA" id="ARBA00022723"/>
    </source>
</evidence>
<name>A0A1X6PGH7_PORUM</name>
<dbReference type="Proteomes" id="UP000218209">
    <property type="component" value="Unassembled WGS sequence"/>
</dbReference>
<evidence type="ECO:0000313" key="14">
    <source>
        <dbReference type="EMBL" id="OSX79959.1"/>
    </source>
</evidence>
<feature type="binding site" evidence="10">
    <location>
        <position position="88"/>
    </location>
    <ligand>
        <name>Fe cation</name>
        <dbReference type="ChEBI" id="CHEBI:24875"/>
    </ligand>
</feature>
<feature type="non-terminal residue" evidence="14">
    <location>
        <position position="1"/>
    </location>
</feature>
<feature type="domain" description="Homogentisate 1,2-dioxygenase C-terminal" evidence="12">
    <location>
        <begin position="180"/>
        <end position="219"/>
    </location>
</feature>
<dbReference type="InterPro" id="IPR014710">
    <property type="entry name" value="RmlC-like_jellyroll"/>
</dbReference>
<feature type="domain" description="Homogentisate 1,2-dioxygenase C-terminal" evidence="12">
    <location>
        <begin position="28"/>
        <end position="105"/>
    </location>
</feature>
<comment type="similarity">
    <text evidence="3">Belongs to the homogentisate dioxygenase family.</text>
</comment>
<gene>
    <name evidence="14" type="ORF">BU14_0066s0012</name>
</gene>
<keyword evidence="8 10" id="KW-0408">Iron</keyword>
<comment type="pathway">
    <text evidence="2">Amino-acid degradation; L-phenylalanine degradation; acetoacetate and fumarate from L-phenylalanine: step 4/6.</text>
</comment>
<feature type="domain" description="Homogentisate 1,2-dioxygenase N-terminal" evidence="13">
    <location>
        <begin position="4"/>
        <end position="25"/>
    </location>
</feature>
<reference evidence="14 15" key="1">
    <citation type="submission" date="2017-03" db="EMBL/GenBank/DDBJ databases">
        <title>WGS assembly of Porphyra umbilicalis.</title>
        <authorList>
            <person name="Brawley S.H."/>
            <person name="Blouin N.A."/>
            <person name="Ficko-Blean E."/>
            <person name="Wheeler G.L."/>
            <person name="Lohr M."/>
            <person name="Goodson H.V."/>
            <person name="Jenkins J.W."/>
            <person name="Blaby-Haas C.E."/>
            <person name="Helliwell K.E."/>
            <person name="Chan C."/>
            <person name="Marriage T."/>
            <person name="Bhattacharya D."/>
            <person name="Klein A.S."/>
            <person name="Badis Y."/>
            <person name="Brodie J."/>
            <person name="Cao Y."/>
            <person name="Collen J."/>
            <person name="Dittami S.M."/>
            <person name="Gachon C.M."/>
            <person name="Green B.R."/>
            <person name="Karpowicz S."/>
            <person name="Kim J.W."/>
            <person name="Kudahl U."/>
            <person name="Lin S."/>
            <person name="Michel G."/>
            <person name="Mittag M."/>
            <person name="Olson B.J."/>
            <person name="Pangilinan J."/>
            <person name="Peng Y."/>
            <person name="Qiu H."/>
            <person name="Shu S."/>
            <person name="Singer J.T."/>
            <person name="Smith A.G."/>
            <person name="Sprecher B.N."/>
            <person name="Wagner V."/>
            <person name="Wang W."/>
            <person name="Wang Z.-Y."/>
            <person name="Yan J."/>
            <person name="Yarish C."/>
            <person name="Zoeuner-Riek S."/>
            <person name="Zhuang Y."/>
            <person name="Zou Y."/>
            <person name="Lindquist E.A."/>
            <person name="Grimwood J."/>
            <person name="Barry K."/>
            <person name="Rokhsar D.S."/>
            <person name="Schmutz J."/>
            <person name="Stiller J.W."/>
            <person name="Grossman A.R."/>
            <person name="Prochnik S.E."/>
        </authorList>
    </citation>
    <scope>NUCLEOTIDE SEQUENCE [LARGE SCALE GENOMIC DNA]</scope>
    <source>
        <strain evidence="14">4086291</strain>
    </source>
</reference>
<keyword evidence="15" id="KW-1185">Reference proteome</keyword>
<dbReference type="GO" id="GO:0005737">
    <property type="term" value="C:cytoplasm"/>
    <property type="evidence" value="ECO:0007669"/>
    <property type="project" value="TreeGrafter"/>
</dbReference>
<dbReference type="PANTHER" id="PTHR11056:SF0">
    <property type="entry name" value="HOMOGENTISATE 1,2-DIOXYGENASE"/>
    <property type="match status" value="1"/>
</dbReference>
<evidence type="ECO:0000256" key="2">
    <source>
        <dbReference type="ARBA" id="ARBA00004704"/>
    </source>
</evidence>
<evidence type="ECO:0000259" key="12">
    <source>
        <dbReference type="Pfam" id="PF04209"/>
    </source>
</evidence>
<dbReference type="GO" id="GO:0004411">
    <property type="term" value="F:homogentisate 1,2-dioxygenase activity"/>
    <property type="evidence" value="ECO:0007669"/>
    <property type="project" value="UniProtKB-EC"/>
</dbReference>
<protein>
    <recommendedName>
        <fullName evidence="4">homogentisate 1,2-dioxygenase</fullName>
        <ecNumber evidence="4">1.13.11.5</ecNumber>
    </recommendedName>
</protein>
<dbReference type="EMBL" id="KV918783">
    <property type="protein sequence ID" value="OSX79959.1"/>
    <property type="molecule type" value="Genomic_DNA"/>
</dbReference>
<dbReference type="AlphaFoldDB" id="A0A1X6PGH7"/>
<dbReference type="InterPro" id="IPR046451">
    <property type="entry name" value="HgmA_C"/>
</dbReference>
<feature type="active site" description="Proton acceptor" evidence="9">
    <location>
        <position position="38"/>
    </location>
</feature>
<dbReference type="GO" id="GO:0046872">
    <property type="term" value="F:metal ion binding"/>
    <property type="evidence" value="ECO:0007669"/>
    <property type="project" value="UniProtKB-KW"/>
</dbReference>
<organism evidence="14 15">
    <name type="scientific">Porphyra umbilicalis</name>
    <name type="common">Purple laver</name>
    <name type="synonym">Red alga</name>
    <dbReference type="NCBI Taxonomy" id="2786"/>
    <lineage>
        <taxon>Eukaryota</taxon>
        <taxon>Rhodophyta</taxon>
        <taxon>Bangiophyceae</taxon>
        <taxon>Bangiales</taxon>
        <taxon>Bangiaceae</taxon>
        <taxon>Porphyra</taxon>
    </lineage>
</organism>
<sequence length="224" mass="23518">PYRAGHTPFDVVAWHGNHLPYAYDLADYCPVNAVRYDHLDPSVFTVLTVPSGSAPGVAVLDVVAFPPRWSVAEHTLRAPYLHRNGMSEFMGLLRGVYDAKAAGGGRDGADANADADADGGFVPGAASLHPHHAPHGPDAVSYAASEAAPPDVPVRMGRPPAAPAPGVGVAGEDGEAADGDGLAFMFESCMMLRLTDWAASGPCVDDDYLDCWAGLVSRFDPRRP</sequence>
<evidence type="ECO:0000256" key="4">
    <source>
        <dbReference type="ARBA" id="ARBA00013127"/>
    </source>
</evidence>
<feature type="binding site" evidence="10">
    <location>
        <position position="135"/>
    </location>
    <ligand>
        <name>Fe cation</name>
        <dbReference type="ChEBI" id="CHEBI:24875"/>
    </ligand>
</feature>